<name>A0A0E0G5L2_ORYNI</name>
<protein>
    <submittedName>
        <fullName evidence="1">Uncharacterized protein</fullName>
    </submittedName>
</protein>
<keyword evidence="2" id="KW-1185">Reference proteome</keyword>
<evidence type="ECO:0000313" key="2">
    <source>
        <dbReference type="Proteomes" id="UP000006591"/>
    </source>
</evidence>
<evidence type="ECO:0000313" key="1">
    <source>
        <dbReference type="EnsemblPlants" id="ONIVA02G15370.1"/>
    </source>
</evidence>
<reference evidence="1" key="1">
    <citation type="submission" date="2015-04" db="UniProtKB">
        <authorList>
            <consortium name="EnsemblPlants"/>
        </authorList>
    </citation>
    <scope>IDENTIFICATION</scope>
    <source>
        <strain evidence="1">SL10</strain>
    </source>
</reference>
<reference evidence="1" key="2">
    <citation type="submission" date="2018-04" db="EMBL/GenBank/DDBJ databases">
        <title>OnivRS2 (Oryza nivara Reference Sequence Version 2).</title>
        <authorList>
            <person name="Zhang J."/>
            <person name="Kudrna D."/>
            <person name="Lee S."/>
            <person name="Talag J."/>
            <person name="Rajasekar S."/>
            <person name="Welchert J."/>
            <person name="Hsing Y.-I."/>
            <person name="Wing R.A."/>
        </authorList>
    </citation>
    <scope>NUCLEOTIDE SEQUENCE [LARGE SCALE GENOMIC DNA]</scope>
    <source>
        <strain evidence="1">SL10</strain>
    </source>
</reference>
<dbReference type="Proteomes" id="UP000006591">
    <property type="component" value="Chromosome 2"/>
</dbReference>
<proteinExistence type="predicted"/>
<sequence>MFSGVCKPWRSIAQQQQQQQHPPCNLPWLLMPSTAATSLFCVVSEDTHRPGLLGDARCARFCGSFPGAWLAAELPESRGRGPVLLDLCTGECVALPRGCEAGESSSADSASSPSTTSGRGPPCPLCMYFLVLARNLVLMVIRFVSTRETAFDALQAGARRRAAAASLEEARNRRP</sequence>
<dbReference type="Gramene" id="ONIVA02G15370.1">
    <property type="protein sequence ID" value="ONIVA02G15370.1"/>
    <property type="gene ID" value="ONIVA02G15370"/>
</dbReference>
<organism evidence="1">
    <name type="scientific">Oryza nivara</name>
    <name type="common">Indian wild rice</name>
    <name type="synonym">Oryza sativa f. spontanea</name>
    <dbReference type="NCBI Taxonomy" id="4536"/>
    <lineage>
        <taxon>Eukaryota</taxon>
        <taxon>Viridiplantae</taxon>
        <taxon>Streptophyta</taxon>
        <taxon>Embryophyta</taxon>
        <taxon>Tracheophyta</taxon>
        <taxon>Spermatophyta</taxon>
        <taxon>Magnoliopsida</taxon>
        <taxon>Liliopsida</taxon>
        <taxon>Poales</taxon>
        <taxon>Poaceae</taxon>
        <taxon>BOP clade</taxon>
        <taxon>Oryzoideae</taxon>
        <taxon>Oryzeae</taxon>
        <taxon>Oryzinae</taxon>
        <taxon>Oryza</taxon>
    </lineage>
</organism>
<accession>A0A0E0G5L2</accession>
<dbReference type="HOGENOM" id="CLU_1542571_0_0_1"/>
<dbReference type="EnsemblPlants" id="ONIVA02G15370.1">
    <property type="protein sequence ID" value="ONIVA02G15370.1"/>
    <property type="gene ID" value="ONIVA02G15370"/>
</dbReference>
<dbReference type="AlphaFoldDB" id="A0A0E0G5L2"/>